<reference evidence="4" key="1">
    <citation type="journal article" date="2017" name="bioRxiv">
        <title>Comparative analysis of the genomes of Stylophora pistillata and Acropora digitifera provides evidence for extensive differences between species of corals.</title>
        <authorList>
            <person name="Voolstra C.R."/>
            <person name="Li Y."/>
            <person name="Liew Y.J."/>
            <person name="Baumgarten S."/>
            <person name="Zoccola D."/>
            <person name="Flot J.-F."/>
            <person name="Tambutte S."/>
            <person name="Allemand D."/>
            <person name="Aranda M."/>
        </authorList>
    </citation>
    <scope>NUCLEOTIDE SEQUENCE [LARGE SCALE GENOMIC DNA]</scope>
</reference>
<evidence type="ECO:0000313" key="3">
    <source>
        <dbReference type="EMBL" id="PFX22537.1"/>
    </source>
</evidence>
<feature type="domain" description="EGF-like" evidence="2">
    <location>
        <begin position="65"/>
        <end position="103"/>
    </location>
</feature>
<keyword evidence="4" id="KW-1185">Reference proteome</keyword>
<proteinExistence type="predicted"/>
<sequence>MAICDLSLHLGGTESRKTLKQKLIFQIGTLNPREPLYKLLHILHSLHICVIYLSFALGCSVPCSQKNICLTNPCKNNATCHRGNTSESYRCLCTAGLKGQISEEGKILYEHMFTNVLRKRISAVSMLSATTWKDLTTTHVNLDILETDGLAKNKLQWRDYYSYRLNPNSFFSHHTFHYDSDFCINNKDYNLLRGLTGFHQEETKLLTYWNTSFSKICLGMKINQLLRFVFINMQAHSLYSLIGDEQYRATSSGRDTWKSLIDPKASLQPYCNKEGFNIVPENDNWKDKTSKVRIGIVANNRENCLDVDSSIGFGTGGSRDDNNTCGIDASKSRLDNEESHIKAMGYIFLQ</sequence>
<evidence type="ECO:0000256" key="1">
    <source>
        <dbReference type="PROSITE-ProRule" id="PRU00076"/>
    </source>
</evidence>
<name>A0A2B4S1T5_STYPI</name>
<dbReference type="OrthoDB" id="5975172at2759"/>
<keyword evidence="1" id="KW-0245">EGF-like domain</keyword>
<dbReference type="AlphaFoldDB" id="A0A2B4S1T5"/>
<comment type="caution">
    <text evidence="3">The sequence shown here is derived from an EMBL/GenBank/DDBJ whole genome shotgun (WGS) entry which is preliminary data.</text>
</comment>
<comment type="caution">
    <text evidence="1">Lacks conserved residue(s) required for the propagation of feature annotation.</text>
</comment>
<dbReference type="EMBL" id="LSMT01000236">
    <property type="protein sequence ID" value="PFX22537.1"/>
    <property type="molecule type" value="Genomic_DNA"/>
</dbReference>
<gene>
    <name evidence="3" type="ORF">AWC38_SpisGene12929</name>
</gene>
<dbReference type="Gene3D" id="2.10.25.10">
    <property type="entry name" value="Laminin"/>
    <property type="match status" value="1"/>
</dbReference>
<dbReference type="SUPFAM" id="SSF57196">
    <property type="entry name" value="EGF/Laminin"/>
    <property type="match status" value="1"/>
</dbReference>
<dbReference type="CDD" id="cd00054">
    <property type="entry name" value="EGF_CA"/>
    <property type="match status" value="1"/>
</dbReference>
<dbReference type="InterPro" id="IPR000742">
    <property type="entry name" value="EGF"/>
</dbReference>
<protein>
    <recommendedName>
        <fullName evidence="2">EGF-like domain-containing protein</fullName>
    </recommendedName>
</protein>
<accession>A0A2B4S1T5</accession>
<dbReference type="Proteomes" id="UP000225706">
    <property type="component" value="Unassembled WGS sequence"/>
</dbReference>
<dbReference type="PROSITE" id="PS50026">
    <property type="entry name" value="EGF_3"/>
    <property type="match status" value="1"/>
</dbReference>
<evidence type="ECO:0000313" key="4">
    <source>
        <dbReference type="Proteomes" id="UP000225706"/>
    </source>
</evidence>
<organism evidence="3 4">
    <name type="scientific">Stylophora pistillata</name>
    <name type="common">Smooth cauliflower coral</name>
    <dbReference type="NCBI Taxonomy" id="50429"/>
    <lineage>
        <taxon>Eukaryota</taxon>
        <taxon>Metazoa</taxon>
        <taxon>Cnidaria</taxon>
        <taxon>Anthozoa</taxon>
        <taxon>Hexacorallia</taxon>
        <taxon>Scleractinia</taxon>
        <taxon>Astrocoeniina</taxon>
        <taxon>Pocilloporidae</taxon>
        <taxon>Stylophora</taxon>
    </lineage>
</organism>
<evidence type="ECO:0000259" key="2">
    <source>
        <dbReference type="PROSITE" id="PS50026"/>
    </source>
</evidence>
<keyword evidence="1" id="KW-1015">Disulfide bond</keyword>
<feature type="disulfide bond" evidence="1">
    <location>
        <begin position="74"/>
        <end position="91"/>
    </location>
</feature>
<dbReference type="Pfam" id="PF00008">
    <property type="entry name" value="EGF"/>
    <property type="match status" value="1"/>
</dbReference>